<dbReference type="EMBL" id="FZQP02000637">
    <property type="protein sequence ID" value="VVC89801.1"/>
    <property type="molecule type" value="Genomic_DNA"/>
</dbReference>
<organism evidence="1 2">
    <name type="scientific">Leptidea sinapis</name>
    <dbReference type="NCBI Taxonomy" id="189913"/>
    <lineage>
        <taxon>Eukaryota</taxon>
        <taxon>Metazoa</taxon>
        <taxon>Ecdysozoa</taxon>
        <taxon>Arthropoda</taxon>
        <taxon>Hexapoda</taxon>
        <taxon>Insecta</taxon>
        <taxon>Pterygota</taxon>
        <taxon>Neoptera</taxon>
        <taxon>Endopterygota</taxon>
        <taxon>Lepidoptera</taxon>
        <taxon>Glossata</taxon>
        <taxon>Ditrysia</taxon>
        <taxon>Papilionoidea</taxon>
        <taxon>Pieridae</taxon>
        <taxon>Dismorphiinae</taxon>
        <taxon>Leptidea</taxon>
    </lineage>
</organism>
<sequence length="118" mass="13690">MPNNYRLDNIMDYHVGRVNTKRDVSRNTAGKKETVTKNKHKVQKRYLLDTMKNLFKTFKVPSVDGREMCLCKIHSNILYKAIALHGKQILKTKDLSQIIMHTVCDSTNKDCMYGSCHE</sequence>
<evidence type="ECO:0000313" key="1">
    <source>
        <dbReference type="EMBL" id="VVC89801.1"/>
    </source>
</evidence>
<protein>
    <submittedName>
        <fullName evidence="1">Uncharacterized protein</fullName>
    </submittedName>
</protein>
<reference evidence="1 2" key="1">
    <citation type="submission" date="2017-07" db="EMBL/GenBank/DDBJ databases">
        <authorList>
            <person name="Talla V."/>
            <person name="Backstrom N."/>
        </authorList>
    </citation>
    <scope>NUCLEOTIDE SEQUENCE [LARGE SCALE GENOMIC DNA]</scope>
</reference>
<gene>
    <name evidence="1" type="ORF">LSINAPIS_LOCUS2850</name>
</gene>
<accession>A0A5E4PUV6</accession>
<dbReference type="AlphaFoldDB" id="A0A5E4PUV6"/>
<name>A0A5E4PUV6_9NEOP</name>
<dbReference type="Proteomes" id="UP000324832">
    <property type="component" value="Unassembled WGS sequence"/>
</dbReference>
<keyword evidence="2" id="KW-1185">Reference proteome</keyword>
<proteinExistence type="predicted"/>
<evidence type="ECO:0000313" key="2">
    <source>
        <dbReference type="Proteomes" id="UP000324832"/>
    </source>
</evidence>